<evidence type="ECO:0000256" key="3">
    <source>
        <dbReference type="SAM" id="MobiDB-lite"/>
    </source>
</evidence>
<protein>
    <recommendedName>
        <fullName evidence="2">GTP cyclohydrolase FolE2</fullName>
        <ecNumber evidence="2">3.5.4.16</ecNumber>
    </recommendedName>
</protein>
<dbReference type="InterPro" id="IPR003801">
    <property type="entry name" value="GTP_cyclohydrolase_FolE2/MptA"/>
</dbReference>
<dbReference type="PANTHER" id="PTHR36445">
    <property type="entry name" value="GTP CYCLOHYDROLASE MPTA"/>
    <property type="match status" value="1"/>
</dbReference>
<dbReference type="AlphaFoldDB" id="A0A1Y0LBM7"/>
<dbReference type="EMBL" id="CP015579">
    <property type="protein sequence ID" value="ARU95464.1"/>
    <property type="molecule type" value="Genomic_DNA"/>
</dbReference>
<reference evidence="6 7" key="1">
    <citation type="submission" date="2016-05" db="EMBL/GenBank/DDBJ databases">
        <title>Complete genome sequence of two 2,5-diketo-D-glunonic acid producing strain Tatumella citrea.</title>
        <authorList>
            <person name="Duan C."/>
            <person name="Yang J."/>
            <person name="Yang S."/>
        </authorList>
    </citation>
    <scope>NUCLEOTIDE SEQUENCE [LARGE SCALE GENOMIC DNA]</scope>
    <source>
        <strain evidence="5 6">ATCC 39140</strain>
        <strain evidence="4 7">DSM 13699</strain>
    </source>
</reference>
<evidence type="ECO:0000256" key="1">
    <source>
        <dbReference type="ARBA" id="ARBA00022801"/>
    </source>
</evidence>
<organism evidence="4 7">
    <name type="scientific">Tatumella citrea</name>
    <name type="common">Pantoea citrea</name>
    <dbReference type="NCBI Taxonomy" id="53336"/>
    <lineage>
        <taxon>Bacteria</taxon>
        <taxon>Pseudomonadati</taxon>
        <taxon>Pseudomonadota</taxon>
        <taxon>Gammaproteobacteria</taxon>
        <taxon>Enterobacterales</taxon>
        <taxon>Erwiniaceae</taxon>
        <taxon>Tatumella</taxon>
    </lineage>
</organism>
<dbReference type="PANTHER" id="PTHR36445:SF1">
    <property type="entry name" value="GTP CYCLOHYDROLASE MPTA"/>
    <property type="match status" value="1"/>
</dbReference>
<dbReference type="GO" id="GO:0003934">
    <property type="term" value="F:GTP cyclohydrolase I activity"/>
    <property type="evidence" value="ECO:0007669"/>
    <property type="project" value="UniProtKB-UniRule"/>
</dbReference>
<dbReference type="EC" id="3.5.4.16" evidence="2"/>
<keyword evidence="1 2" id="KW-0378">Hydrolase</keyword>
<dbReference type="EMBL" id="CP015581">
    <property type="protein sequence ID" value="ARU99505.1"/>
    <property type="molecule type" value="Genomic_DNA"/>
</dbReference>
<evidence type="ECO:0000313" key="7">
    <source>
        <dbReference type="Proteomes" id="UP000195814"/>
    </source>
</evidence>
<evidence type="ECO:0000313" key="6">
    <source>
        <dbReference type="Proteomes" id="UP000195729"/>
    </source>
</evidence>
<dbReference type="OrthoDB" id="239637at2"/>
<keyword evidence="6" id="KW-1185">Reference proteome</keyword>
<dbReference type="Proteomes" id="UP000195814">
    <property type="component" value="Chromosome"/>
</dbReference>
<dbReference type="UniPathway" id="UPA00848">
    <property type="reaction ID" value="UER00151"/>
</dbReference>
<gene>
    <name evidence="2" type="primary">folE2</name>
    <name evidence="4" type="ORF">A7K98_17965</name>
    <name evidence="5" type="ORF">A7K99_17950</name>
</gene>
<comment type="similarity">
    <text evidence="2">Belongs to the GTP cyclohydrolase IV family.</text>
</comment>
<comment type="pathway">
    <text evidence="2">Cofactor biosynthesis; 7,8-dihydroneopterin triphosphate biosynthesis; 7,8-dihydroneopterin triphosphate from GTP: step 1/1.</text>
</comment>
<evidence type="ECO:0000313" key="4">
    <source>
        <dbReference type="EMBL" id="ARU95464.1"/>
    </source>
</evidence>
<dbReference type="RefSeq" id="WP_087489821.1">
    <property type="nucleotide sequence ID" value="NZ_CP015579.1"/>
</dbReference>
<comment type="catalytic activity">
    <reaction evidence="2">
        <text>GTP + H2O = 7,8-dihydroneopterin 3'-triphosphate + formate + H(+)</text>
        <dbReference type="Rhea" id="RHEA:17473"/>
        <dbReference type="ChEBI" id="CHEBI:15377"/>
        <dbReference type="ChEBI" id="CHEBI:15378"/>
        <dbReference type="ChEBI" id="CHEBI:15740"/>
        <dbReference type="ChEBI" id="CHEBI:37565"/>
        <dbReference type="ChEBI" id="CHEBI:58462"/>
        <dbReference type="EC" id="3.5.4.16"/>
    </reaction>
</comment>
<dbReference type="Pfam" id="PF02649">
    <property type="entry name" value="GCHY-1"/>
    <property type="match status" value="1"/>
</dbReference>
<sequence length="308" mass="34152">MTIKTKLSPTDLPDVQSEKGEATESLSRVGMEQIDLPVEISGRPVSAKVNAGINLLSSPDAEKGIHMSRLYLLLDELTQHEITPKLLERVLNKFLKSHHGQSDEANIDVYGDILLSRKSLTSNLYGWKAYPIHLSAELNKGLATTLKVGIPYSSTCPASAALSRQVAASQFRDDFANRTDDVPVDEVVEWLTERGMPATPHSQRSWAWITIVLSPAADSYPIEEVIDYTETALGTAVQTVVKRSDEQAFAVANGKNLMFCEDAVRRLSKAFQTAPFCEDFEIYVEHQESLHPHNAVARIYRKGNKNVT</sequence>
<accession>A0A1Y0LBM7</accession>
<dbReference type="GO" id="GO:0046654">
    <property type="term" value="P:tetrahydrofolate biosynthetic process"/>
    <property type="evidence" value="ECO:0007669"/>
    <property type="project" value="UniProtKB-UniRule"/>
</dbReference>
<feature type="region of interest" description="Disordered" evidence="3">
    <location>
        <begin position="1"/>
        <end position="27"/>
    </location>
</feature>
<proteinExistence type="inferred from homology"/>
<dbReference type="HAMAP" id="MF_01527_B">
    <property type="entry name" value="GTP_cyclohydrol_B"/>
    <property type="match status" value="1"/>
</dbReference>
<dbReference type="NCBIfam" id="NF010200">
    <property type="entry name" value="PRK13674.1-1"/>
    <property type="match status" value="1"/>
</dbReference>
<dbReference type="Gene3D" id="3.10.270.10">
    <property type="entry name" value="Urate Oxidase"/>
    <property type="match status" value="1"/>
</dbReference>
<evidence type="ECO:0000256" key="2">
    <source>
        <dbReference type="HAMAP-Rule" id="MF_01527"/>
    </source>
</evidence>
<feature type="site" description="May be catalytically important" evidence="2">
    <location>
        <position position="156"/>
    </location>
</feature>
<dbReference type="InterPro" id="IPR022838">
    <property type="entry name" value="GTP_cyclohydrolase_FolE2"/>
</dbReference>
<dbReference type="Proteomes" id="UP000195729">
    <property type="component" value="Chromosome"/>
</dbReference>
<comment type="function">
    <text evidence="2">Converts GTP to 7,8-dihydroneopterin triphosphate.</text>
</comment>
<dbReference type="KEGG" id="tci:A7K98_17965"/>
<name>A0A1Y0LBM7_TATCI</name>
<evidence type="ECO:0000313" key="5">
    <source>
        <dbReference type="EMBL" id="ARU99505.1"/>
    </source>
</evidence>